<feature type="domain" description="RING-type" evidence="5">
    <location>
        <begin position="23"/>
        <end position="61"/>
    </location>
</feature>
<dbReference type="CDD" id="cd16562">
    <property type="entry name" value="RING-HC_RNF219"/>
    <property type="match status" value="1"/>
</dbReference>
<dbReference type="SMART" id="SM00184">
    <property type="entry name" value="RING"/>
    <property type="match status" value="1"/>
</dbReference>
<dbReference type="InterPro" id="IPR001841">
    <property type="entry name" value="Znf_RING"/>
</dbReference>
<protein>
    <recommendedName>
        <fullName evidence="5">RING-type domain-containing protein</fullName>
    </recommendedName>
</protein>
<name>A0A2C9K0W7_BIOGL</name>
<feature type="compositionally biased region" description="Basic and acidic residues" evidence="4">
    <location>
        <begin position="266"/>
        <end position="280"/>
    </location>
</feature>
<evidence type="ECO:0000259" key="5">
    <source>
        <dbReference type="PROSITE" id="PS50089"/>
    </source>
</evidence>
<dbReference type="AlphaFoldDB" id="A0A2C9K0W7"/>
<dbReference type="Pfam" id="PF13923">
    <property type="entry name" value="zf-C3HC4_2"/>
    <property type="match status" value="1"/>
</dbReference>
<dbReference type="InterPro" id="IPR039209">
    <property type="entry name" value="OBI1"/>
</dbReference>
<evidence type="ECO:0000313" key="6">
    <source>
        <dbReference type="EnsemblMetazoa" id="BGLB011294-PB"/>
    </source>
</evidence>
<dbReference type="RefSeq" id="XP_013092520.2">
    <property type="nucleotide sequence ID" value="XM_013237066.2"/>
</dbReference>
<dbReference type="Proteomes" id="UP000076420">
    <property type="component" value="Unassembled WGS sequence"/>
</dbReference>
<feature type="region of interest" description="Disordered" evidence="4">
    <location>
        <begin position="734"/>
        <end position="765"/>
    </location>
</feature>
<evidence type="ECO:0000256" key="2">
    <source>
        <dbReference type="ARBA" id="ARBA00022833"/>
    </source>
</evidence>
<feature type="compositionally biased region" description="Basic and acidic residues" evidence="4">
    <location>
        <begin position="419"/>
        <end position="435"/>
    </location>
</feature>
<keyword evidence="2" id="KW-0862">Zinc</keyword>
<sequence length="837" mass="92877">MASDNKTRLNKHSTVTFTLPISCQICLGKVKKPVLCPNLHVFCQLCLDIWLKRNNQCPTCRVNIGADNPVKHIIGGQVEDEIPDNQSTPELRRIRFDLLYHEYEDQFEKMRKEIIILKTENNILSAQLGDAEVEINNHRQGSSVQSNLIVKKSHQEADVANLLALTKNLQEAQKLYADIKSEMANLKKENSKLKDENISLTQENQTLRLELVQRSPKKFGRFTVATLETKIAEQDKEIRQLKMALERSDSYIEELEQQLKKYNGEDKVLGNNKKRNDVNNKSDNYSVNLWPSSSKSKPDSAAYNVTVSQDSAKKVLFGSSKLVNTKEHNNIRSTDQSTAKCLTDLDMASKNILKSAKSSDYMEVSPPPKTERTPKKVQFNVSTVEEQSNAVSSFELELPSPLDKSSHLRSRTKSINTDKTVEGMKPQEDFSSKSDEEFQKRIANLLKINSYQTDLVTTSEMEVKKSNVRTAEIKAPKLTGNHADQSKDSSHLSIPEPGSFDHLLGSGNLDYSMTPEMTDCIELMNRAEKNVNFPASASQSLSITKESTNVAQHASTISIASQNSLAPIYYPPLYAAPPSQYSSLPNQGSLWQHQFYSSLRSNPYPLTSLTHSQAPMNHTQQMPQSSLYKTTHSKVAGIKDSLSERVISSRDFHFSEPVQVVKDLTSLPNPVSSSLHFRFSEPTPYFTSSLNTPHPLSNMQTAANSVIFSSSSYSKPSVTMTRTANLHFVSGLPLKSQPTSSSTPNLTMLGLSTTERPPSSSIHGVGAVSHYKGSGMTYPSLLLDSILSPSLNSSQLNWPSESHGPEDTPSSLTSTKLKPSDNSLGADTDFSMSSTSP</sequence>
<proteinExistence type="predicted"/>
<dbReference type="VEuPathDB" id="VectorBase:BGLB011294"/>
<feature type="region of interest" description="Disordered" evidence="4">
    <location>
        <begin position="266"/>
        <end position="299"/>
    </location>
</feature>
<feature type="region of interest" description="Disordered" evidence="4">
    <location>
        <begin position="795"/>
        <end position="837"/>
    </location>
</feature>
<evidence type="ECO:0000256" key="3">
    <source>
        <dbReference type="PROSITE-ProRule" id="PRU00175"/>
    </source>
</evidence>
<keyword evidence="1 3" id="KW-0863">Zinc-finger</keyword>
<dbReference type="SUPFAM" id="SSF57850">
    <property type="entry name" value="RING/U-box"/>
    <property type="match status" value="1"/>
</dbReference>
<dbReference type="KEGG" id="bgt:106076212"/>
<dbReference type="InterPro" id="IPR013083">
    <property type="entry name" value="Znf_RING/FYVE/PHD"/>
</dbReference>
<dbReference type="InterPro" id="IPR035691">
    <property type="entry name" value="OBI1_RING-HC"/>
</dbReference>
<gene>
    <name evidence="6" type="primary">106076212</name>
</gene>
<feature type="region of interest" description="Disordered" evidence="4">
    <location>
        <begin position="473"/>
        <end position="499"/>
    </location>
</feature>
<evidence type="ECO:0000313" key="7">
    <source>
        <dbReference type="Proteomes" id="UP000076420"/>
    </source>
</evidence>
<dbReference type="OrthoDB" id="6105938at2759"/>
<feature type="compositionally biased region" description="Polar residues" evidence="4">
    <location>
        <begin position="736"/>
        <end position="762"/>
    </location>
</feature>
<dbReference type="GO" id="GO:0008270">
    <property type="term" value="F:zinc ion binding"/>
    <property type="evidence" value="ECO:0007669"/>
    <property type="project" value="UniProtKB-KW"/>
</dbReference>
<dbReference type="GO" id="GO:0006513">
    <property type="term" value="P:protein monoubiquitination"/>
    <property type="evidence" value="ECO:0007669"/>
    <property type="project" value="InterPro"/>
</dbReference>
<reference evidence="6" key="1">
    <citation type="submission" date="2020-05" db="UniProtKB">
        <authorList>
            <consortium name="EnsemblMetazoa"/>
        </authorList>
    </citation>
    <scope>IDENTIFICATION</scope>
    <source>
        <strain evidence="6">BB02</strain>
    </source>
</reference>
<organism evidence="6 7">
    <name type="scientific">Biomphalaria glabrata</name>
    <name type="common">Bloodfluke planorb</name>
    <name type="synonym">Freshwater snail</name>
    <dbReference type="NCBI Taxonomy" id="6526"/>
    <lineage>
        <taxon>Eukaryota</taxon>
        <taxon>Metazoa</taxon>
        <taxon>Spiralia</taxon>
        <taxon>Lophotrochozoa</taxon>
        <taxon>Mollusca</taxon>
        <taxon>Gastropoda</taxon>
        <taxon>Heterobranchia</taxon>
        <taxon>Euthyneura</taxon>
        <taxon>Panpulmonata</taxon>
        <taxon>Hygrophila</taxon>
        <taxon>Lymnaeoidea</taxon>
        <taxon>Planorbidae</taxon>
        <taxon>Biomphalaria</taxon>
    </lineage>
</organism>
<dbReference type="PANTHER" id="PTHR14609:SF1">
    <property type="entry name" value="ORC UBIQUITIN LIGASE 1"/>
    <property type="match status" value="1"/>
</dbReference>
<dbReference type="EnsemblMetazoa" id="BGLB011294-RB">
    <property type="protein sequence ID" value="BGLB011294-PB"/>
    <property type="gene ID" value="BGLB011294"/>
</dbReference>
<dbReference type="GO" id="GO:0004842">
    <property type="term" value="F:ubiquitin-protein transferase activity"/>
    <property type="evidence" value="ECO:0007669"/>
    <property type="project" value="InterPro"/>
</dbReference>
<dbReference type="PROSITE" id="PS50089">
    <property type="entry name" value="ZF_RING_2"/>
    <property type="match status" value="1"/>
</dbReference>
<keyword evidence="1 3" id="KW-0479">Metal-binding</keyword>
<dbReference type="PANTHER" id="PTHR14609">
    <property type="entry name" value="RING FINGER PROTEIN 219"/>
    <property type="match status" value="1"/>
</dbReference>
<accession>A0A2C9K0W7</accession>
<evidence type="ECO:0000256" key="1">
    <source>
        <dbReference type="ARBA" id="ARBA00022771"/>
    </source>
</evidence>
<dbReference type="VEuPathDB" id="VectorBase:BGLAX_029971"/>
<evidence type="ECO:0000256" key="4">
    <source>
        <dbReference type="SAM" id="MobiDB-lite"/>
    </source>
</evidence>
<feature type="compositionally biased region" description="Polar residues" evidence="4">
    <location>
        <begin position="281"/>
        <end position="290"/>
    </location>
</feature>
<dbReference type="STRING" id="6526.A0A2C9K0W7"/>
<dbReference type="Gene3D" id="3.30.40.10">
    <property type="entry name" value="Zinc/RING finger domain, C3HC4 (zinc finger)"/>
    <property type="match status" value="1"/>
</dbReference>
<dbReference type="GO" id="GO:0006275">
    <property type="term" value="P:regulation of DNA replication"/>
    <property type="evidence" value="ECO:0007669"/>
    <property type="project" value="InterPro"/>
</dbReference>
<feature type="region of interest" description="Disordered" evidence="4">
    <location>
        <begin position="396"/>
        <end position="435"/>
    </location>
</feature>
<feature type="compositionally biased region" description="Polar residues" evidence="4">
    <location>
        <begin position="808"/>
        <end position="837"/>
    </location>
</feature>